<organism evidence="2 3">
    <name type="scientific">Halomonas casei</name>
    <dbReference type="NCBI Taxonomy" id="2742613"/>
    <lineage>
        <taxon>Bacteria</taxon>
        <taxon>Pseudomonadati</taxon>
        <taxon>Pseudomonadota</taxon>
        <taxon>Gammaproteobacteria</taxon>
        <taxon>Oceanospirillales</taxon>
        <taxon>Halomonadaceae</taxon>
        <taxon>Halomonas</taxon>
    </lineage>
</organism>
<name>A0ABR9F328_9GAMM</name>
<keyword evidence="3" id="KW-1185">Reference proteome</keyword>
<evidence type="ECO:0000256" key="1">
    <source>
        <dbReference type="SAM" id="Phobius"/>
    </source>
</evidence>
<protein>
    <submittedName>
        <fullName evidence="2">Uncharacterized protein</fullName>
    </submittedName>
</protein>
<evidence type="ECO:0000313" key="2">
    <source>
        <dbReference type="EMBL" id="MBE0400841.1"/>
    </source>
</evidence>
<gene>
    <name evidence="2" type="ORF">EI168_12080</name>
</gene>
<dbReference type="RefSeq" id="WP_096281475.1">
    <property type="nucleotide sequence ID" value="NZ_CBCSBM010000001.1"/>
</dbReference>
<keyword evidence="1" id="KW-0812">Transmembrane</keyword>
<dbReference type="Proteomes" id="UP001645039">
    <property type="component" value="Unassembled WGS sequence"/>
</dbReference>
<reference evidence="2 3" key="1">
    <citation type="submission" date="2020-07" db="EMBL/GenBank/DDBJ databases">
        <title>Halophilic bacteria isolated from french cheeses.</title>
        <authorList>
            <person name="Kothe C.I."/>
            <person name="Farah-Kraiem B."/>
            <person name="Renault P."/>
            <person name="Dridi B."/>
        </authorList>
    </citation>
    <scope>NUCLEOTIDE SEQUENCE [LARGE SCALE GENOMIC DNA]</scope>
    <source>
        <strain evidence="2 3">FME1</strain>
    </source>
</reference>
<feature type="transmembrane region" description="Helical" evidence="1">
    <location>
        <begin position="12"/>
        <end position="32"/>
    </location>
</feature>
<dbReference type="EMBL" id="RRZD01000010">
    <property type="protein sequence ID" value="MBE0400841.1"/>
    <property type="molecule type" value="Genomic_DNA"/>
</dbReference>
<keyword evidence="1" id="KW-1133">Transmembrane helix</keyword>
<accession>A0ABR9F328</accession>
<sequence>MEHVLHAAMQFPSIVLVVLLGLLAFYWLLVLIRVAPLDLFERDSLKEDHLASTLVSLGFAGVPAILALSVILAISAALTLTIELLVLRWLPLGLIRIPVGVLVLWLSMVAASPIAASICHALHRGLHRYRPFTRRCLLGETVVVTERQGRGELAFAVIDNEPNSAVTLHSKEGTLPLQGERRVLVKYLPSEGAYRSVSEQDYLETRVHLNKLRLNRKKRHSAPYSTSH</sequence>
<proteinExistence type="predicted"/>
<evidence type="ECO:0000313" key="3">
    <source>
        <dbReference type="Proteomes" id="UP001645039"/>
    </source>
</evidence>
<keyword evidence="1" id="KW-0472">Membrane</keyword>
<feature type="transmembrane region" description="Helical" evidence="1">
    <location>
        <begin position="53"/>
        <end position="82"/>
    </location>
</feature>
<comment type="caution">
    <text evidence="2">The sequence shown here is derived from an EMBL/GenBank/DDBJ whole genome shotgun (WGS) entry which is preliminary data.</text>
</comment>